<name>A0AAN9TUQ9_9HEMI</name>
<dbReference type="Proteomes" id="UP001367676">
    <property type="component" value="Unassembled WGS sequence"/>
</dbReference>
<reference evidence="11 12" key="1">
    <citation type="submission" date="2024-03" db="EMBL/GenBank/DDBJ databases">
        <title>Adaptation during the transition from Ophiocordyceps entomopathogen to insect associate is accompanied by gene loss and intensified selection.</title>
        <authorList>
            <person name="Ward C.M."/>
            <person name="Onetto C.A."/>
            <person name="Borneman A.R."/>
        </authorList>
    </citation>
    <scope>NUCLEOTIDE SEQUENCE [LARGE SCALE GENOMIC DNA]</scope>
    <source>
        <strain evidence="11">AWRI1</strain>
        <tissue evidence="11">Single Adult Female</tissue>
    </source>
</reference>
<organism evidence="11 12">
    <name type="scientific">Parthenolecanium corni</name>
    <dbReference type="NCBI Taxonomy" id="536013"/>
    <lineage>
        <taxon>Eukaryota</taxon>
        <taxon>Metazoa</taxon>
        <taxon>Ecdysozoa</taxon>
        <taxon>Arthropoda</taxon>
        <taxon>Hexapoda</taxon>
        <taxon>Insecta</taxon>
        <taxon>Pterygota</taxon>
        <taxon>Neoptera</taxon>
        <taxon>Paraneoptera</taxon>
        <taxon>Hemiptera</taxon>
        <taxon>Sternorrhyncha</taxon>
        <taxon>Coccoidea</taxon>
        <taxon>Coccidae</taxon>
        <taxon>Parthenolecanium</taxon>
    </lineage>
</organism>
<dbReference type="InterPro" id="IPR012020">
    <property type="entry name" value="ABHD4"/>
</dbReference>
<evidence type="ECO:0000256" key="3">
    <source>
        <dbReference type="ARBA" id="ARBA00022487"/>
    </source>
</evidence>
<evidence type="ECO:0000256" key="7">
    <source>
        <dbReference type="ARBA" id="ARBA00022989"/>
    </source>
</evidence>
<accession>A0AAN9TUQ9</accession>
<dbReference type="GO" id="GO:0008126">
    <property type="term" value="F:acetylesterase activity"/>
    <property type="evidence" value="ECO:0007669"/>
    <property type="project" value="TreeGrafter"/>
</dbReference>
<dbReference type="SUPFAM" id="SSF53474">
    <property type="entry name" value="alpha/beta-Hydrolases"/>
    <property type="match status" value="1"/>
</dbReference>
<evidence type="ECO:0000313" key="11">
    <source>
        <dbReference type="EMBL" id="KAK7590937.1"/>
    </source>
</evidence>
<dbReference type="GO" id="GO:0048240">
    <property type="term" value="P:sperm capacitation"/>
    <property type="evidence" value="ECO:0007669"/>
    <property type="project" value="TreeGrafter"/>
</dbReference>
<protein>
    <recommendedName>
        <fullName evidence="10">AB hydrolase-1 domain-containing protein</fullName>
    </recommendedName>
</protein>
<evidence type="ECO:0000256" key="9">
    <source>
        <dbReference type="PIRSR" id="PIRSR005211-1"/>
    </source>
</evidence>
<keyword evidence="3" id="KW-0719">Serine esterase</keyword>
<dbReference type="PROSITE" id="PS01133">
    <property type="entry name" value="UPF0017"/>
    <property type="match status" value="1"/>
</dbReference>
<dbReference type="GO" id="GO:0051792">
    <property type="term" value="P:medium-chain fatty acid biosynthetic process"/>
    <property type="evidence" value="ECO:0007669"/>
    <property type="project" value="TreeGrafter"/>
</dbReference>
<proteinExistence type="inferred from homology"/>
<keyword evidence="5" id="KW-0378">Hydrolase</keyword>
<evidence type="ECO:0000256" key="8">
    <source>
        <dbReference type="ARBA" id="ARBA00023136"/>
    </source>
</evidence>
<dbReference type="PANTHER" id="PTHR10794:SF45">
    <property type="entry name" value="MONOACYLGLYCEROL LIPASE ABHD2"/>
    <property type="match status" value="1"/>
</dbReference>
<feature type="active site" description="Charge relay system" evidence="9">
    <location>
        <position position="310"/>
    </location>
</feature>
<dbReference type="GO" id="GO:0036126">
    <property type="term" value="C:sperm flagellum"/>
    <property type="evidence" value="ECO:0007669"/>
    <property type="project" value="TreeGrafter"/>
</dbReference>
<dbReference type="GO" id="GO:0046464">
    <property type="term" value="P:acylglycerol catabolic process"/>
    <property type="evidence" value="ECO:0007669"/>
    <property type="project" value="TreeGrafter"/>
</dbReference>
<keyword evidence="12" id="KW-1185">Reference proteome</keyword>
<dbReference type="GO" id="GO:0097524">
    <property type="term" value="C:sperm plasma membrane"/>
    <property type="evidence" value="ECO:0007669"/>
    <property type="project" value="TreeGrafter"/>
</dbReference>
<dbReference type="Gene3D" id="3.40.50.1820">
    <property type="entry name" value="alpha/beta hydrolase"/>
    <property type="match status" value="1"/>
</dbReference>
<dbReference type="InterPro" id="IPR050960">
    <property type="entry name" value="AB_hydrolase_4_sf"/>
</dbReference>
<dbReference type="GO" id="GO:0043401">
    <property type="term" value="P:steroid hormone receptor signaling pathway"/>
    <property type="evidence" value="ECO:0007669"/>
    <property type="project" value="TreeGrafter"/>
</dbReference>
<sequence>MQKKVTPSIYCCDQQFYQRIERDAPILTRCYQPPIFWGNCGHLQTIIFTLLGRFKIPTIKGERVLLQADDGATISYDIFHPSSSVKQREDLIFFLAPGFASNSESDYVCTFMQYLTTSGYRCAVLNQVGTIPSIPVTAPRLFSFGHTNDLHIALTDYIARYPKSKVILFGFSFGGNLVPKYLGEEDRQRSPNILAAFSISSSLDAQKTFSAEHERWWRLPQFIYQYFLVRSAKVLISRHRHILLSDEIVKRYDLDVNAIFSCKSLFSLDELYTKRIFNFPTVSEYYRKSSAVHYLQNIKVPMIFINARDDPILSDALLSSYRAFAKSRKMVIAIELPYGGHLAFFENNYFIPESITWLERALIQLAEAIYKDCVECKEE</sequence>
<dbReference type="Pfam" id="PF00561">
    <property type="entry name" value="Abhydrolase_1"/>
    <property type="match status" value="1"/>
</dbReference>
<evidence type="ECO:0000256" key="6">
    <source>
        <dbReference type="ARBA" id="ARBA00022968"/>
    </source>
</evidence>
<feature type="active site" description="Charge relay system" evidence="9">
    <location>
        <position position="341"/>
    </location>
</feature>
<dbReference type="PIRSF" id="PIRSF005211">
    <property type="entry name" value="Ab_hydro_YheT"/>
    <property type="match status" value="1"/>
</dbReference>
<comment type="caution">
    <text evidence="11">The sequence shown here is derived from an EMBL/GenBank/DDBJ whole genome shotgun (WGS) entry which is preliminary data.</text>
</comment>
<evidence type="ECO:0000256" key="2">
    <source>
        <dbReference type="ARBA" id="ARBA00010884"/>
    </source>
</evidence>
<keyword evidence="4" id="KW-0812">Transmembrane</keyword>
<dbReference type="GO" id="GO:0047372">
    <property type="term" value="F:monoacylglycerol lipase activity"/>
    <property type="evidence" value="ECO:0007669"/>
    <property type="project" value="TreeGrafter"/>
</dbReference>
<dbReference type="InterPro" id="IPR000952">
    <property type="entry name" value="AB_hydrolase_4_CS"/>
</dbReference>
<evidence type="ECO:0000256" key="5">
    <source>
        <dbReference type="ARBA" id="ARBA00022801"/>
    </source>
</evidence>
<comment type="subcellular location">
    <subcellularLocation>
        <location evidence="1">Membrane</location>
        <topology evidence="1">Single-pass type II membrane protein</topology>
    </subcellularLocation>
</comment>
<keyword evidence="8" id="KW-0472">Membrane</keyword>
<evidence type="ECO:0000259" key="10">
    <source>
        <dbReference type="Pfam" id="PF00561"/>
    </source>
</evidence>
<evidence type="ECO:0000313" key="12">
    <source>
        <dbReference type="Proteomes" id="UP001367676"/>
    </source>
</evidence>
<feature type="active site" description="Charge relay system" evidence="9">
    <location>
        <position position="172"/>
    </location>
</feature>
<dbReference type="InterPro" id="IPR029058">
    <property type="entry name" value="AB_hydrolase_fold"/>
</dbReference>
<gene>
    <name evidence="11" type="ORF">V9T40_002550</name>
</gene>
<dbReference type="InterPro" id="IPR000073">
    <property type="entry name" value="AB_hydrolase_1"/>
</dbReference>
<keyword evidence="7" id="KW-1133">Transmembrane helix</keyword>
<evidence type="ECO:0000256" key="1">
    <source>
        <dbReference type="ARBA" id="ARBA00004606"/>
    </source>
</evidence>
<keyword evidence="6" id="KW-0735">Signal-anchor</keyword>
<evidence type="ECO:0000256" key="4">
    <source>
        <dbReference type="ARBA" id="ARBA00022692"/>
    </source>
</evidence>
<dbReference type="EMBL" id="JBBCAQ010000022">
    <property type="protein sequence ID" value="KAK7590937.1"/>
    <property type="molecule type" value="Genomic_DNA"/>
</dbReference>
<dbReference type="AlphaFoldDB" id="A0AAN9TUQ9"/>
<feature type="domain" description="AB hydrolase-1" evidence="10">
    <location>
        <begin position="93"/>
        <end position="347"/>
    </location>
</feature>
<dbReference type="PANTHER" id="PTHR10794">
    <property type="entry name" value="ABHYDROLASE DOMAIN-CONTAINING PROTEIN"/>
    <property type="match status" value="1"/>
</dbReference>
<comment type="similarity">
    <text evidence="2">Belongs to the AB hydrolase superfamily. AB hydrolase 4 family.</text>
</comment>
<dbReference type="GO" id="GO:0051793">
    <property type="term" value="P:medium-chain fatty acid catabolic process"/>
    <property type="evidence" value="ECO:0007669"/>
    <property type="project" value="TreeGrafter"/>
</dbReference>